<name>U5T4E2_9GAMM</name>
<proteinExistence type="predicted"/>
<dbReference type="SUPFAM" id="SSF46785">
    <property type="entry name" value="Winged helix' DNA-binding domain"/>
    <property type="match status" value="1"/>
</dbReference>
<dbReference type="InterPro" id="IPR036390">
    <property type="entry name" value="WH_DNA-bd_sf"/>
</dbReference>
<organism evidence="1 2">
    <name type="scientific">Spiribacter curvatus</name>
    <dbReference type="NCBI Taxonomy" id="1335757"/>
    <lineage>
        <taxon>Bacteria</taxon>
        <taxon>Pseudomonadati</taxon>
        <taxon>Pseudomonadota</taxon>
        <taxon>Gammaproteobacteria</taxon>
        <taxon>Chromatiales</taxon>
        <taxon>Ectothiorhodospiraceae</taxon>
        <taxon>Spiribacter</taxon>
    </lineage>
</organism>
<dbReference type="OrthoDB" id="7066576at2"/>
<evidence type="ECO:0000313" key="2">
    <source>
        <dbReference type="Proteomes" id="UP000017640"/>
    </source>
</evidence>
<evidence type="ECO:0000313" key="1">
    <source>
        <dbReference type="EMBL" id="AGY91178.1"/>
    </source>
</evidence>
<dbReference type="HOGENOM" id="CLU_2059955_0_0_6"/>
<protein>
    <recommendedName>
        <fullName evidence="3">HTH marR-type domain-containing protein</fullName>
    </recommendedName>
</protein>
<dbReference type="eggNOG" id="COG1846">
    <property type="taxonomic scope" value="Bacteria"/>
</dbReference>
<evidence type="ECO:0008006" key="3">
    <source>
        <dbReference type="Google" id="ProtNLM"/>
    </source>
</evidence>
<sequence>MDRQTVLNDAHLTEQLREAITPALPYGASLIPLDILVAVTRAHHRQRPLSVKQLLAMLPYSVTGIRYNLAQLVADGWLIKSRQGEDRRLVRLLPTERVINAFAEVRERSACLRAPGPSA</sequence>
<accession>U5T4E2</accession>
<keyword evidence="2" id="KW-1185">Reference proteome</keyword>
<dbReference type="KEGG" id="spiu:SPICUR_00765"/>
<dbReference type="STRING" id="1335757.SPICUR_00765"/>
<dbReference type="Proteomes" id="UP000017640">
    <property type="component" value="Chromosome"/>
</dbReference>
<dbReference type="EMBL" id="CP005990">
    <property type="protein sequence ID" value="AGY91178.1"/>
    <property type="molecule type" value="Genomic_DNA"/>
</dbReference>
<reference evidence="1 2" key="1">
    <citation type="journal article" date="2013" name="BMC Genomics">
        <title>Genomes of "Spiribacter", a streamlined, successful halophilic bacterium.</title>
        <authorList>
            <person name="Lopez-Perez M."/>
            <person name="Ghai R."/>
            <person name="Leon M.J."/>
            <person name="Rodriguez-Olmos A."/>
            <person name="Copa-Patino J.L."/>
            <person name="Soliveri J."/>
            <person name="Sanchez-Porro C."/>
            <person name="Ventosa A."/>
            <person name="Rodriguez-Valera F."/>
        </authorList>
    </citation>
    <scope>NUCLEOTIDE SEQUENCE [LARGE SCALE GENOMIC DNA]</scope>
    <source>
        <strain evidence="1 2">UAH-SP71</strain>
    </source>
</reference>
<dbReference type="Gene3D" id="1.10.10.10">
    <property type="entry name" value="Winged helix-like DNA-binding domain superfamily/Winged helix DNA-binding domain"/>
    <property type="match status" value="1"/>
</dbReference>
<dbReference type="AlphaFoldDB" id="U5T4E2"/>
<dbReference type="InterPro" id="IPR036388">
    <property type="entry name" value="WH-like_DNA-bd_sf"/>
</dbReference>
<gene>
    <name evidence="1" type="ORF">SPICUR_00765</name>
</gene>
<dbReference type="RefSeq" id="WP_023365040.1">
    <property type="nucleotide sequence ID" value="NC_022664.1"/>
</dbReference>